<proteinExistence type="predicted"/>
<comment type="caution">
    <text evidence="1">The sequence shown here is derived from an EMBL/GenBank/DDBJ whole genome shotgun (WGS) entry which is preliminary data.</text>
</comment>
<sequence>MDETLECYPFSGLVHSAGNGEKWPYQGALPNPRPMKSKSTRPCLCVSFLGMLRPISIPHSEVKSGPSVASPTWTCPNILIHSPMNLFRCIRAALTISVLAQGHTSRSVVTAYWVACSVSRPRARCHVHVRRRRGLRDPPFICASFLSMLTPILIPHIEVNSGPARARLIRNGEWARGQRKVSQAEEKGWRSGLNIESNAELTDALAVRGQAAAFNLLELAKQATFLCQDPGQLHCRSLARPLSRMRKWKASSRMKKRRMELLKADDMEVLAGHNVKLEVEDPDDERQ</sequence>
<evidence type="ECO:0000313" key="1">
    <source>
        <dbReference type="EMBL" id="RKK28823.1"/>
    </source>
</evidence>
<dbReference type="Proteomes" id="UP000270866">
    <property type="component" value="Chromosome 1"/>
</dbReference>
<protein>
    <submittedName>
        <fullName evidence="1">Uncharacterized protein</fullName>
    </submittedName>
</protein>
<gene>
    <name evidence="1" type="ORF">BFJ65_g764</name>
</gene>
<accession>A0A3L6P5K9</accession>
<dbReference type="EMBL" id="MRCU01000001">
    <property type="protein sequence ID" value="RKK28823.1"/>
    <property type="molecule type" value="Genomic_DNA"/>
</dbReference>
<organism evidence="1">
    <name type="scientific">Fusarium oxysporum f. sp. cepae</name>
    <dbReference type="NCBI Taxonomy" id="396571"/>
    <lineage>
        <taxon>Eukaryota</taxon>
        <taxon>Fungi</taxon>
        <taxon>Dikarya</taxon>
        <taxon>Ascomycota</taxon>
        <taxon>Pezizomycotina</taxon>
        <taxon>Sordariomycetes</taxon>
        <taxon>Hypocreomycetidae</taxon>
        <taxon>Hypocreales</taxon>
        <taxon>Nectriaceae</taxon>
        <taxon>Fusarium</taxon>
        <taxon>Fusarium oxysporum species complex</taxon>
    </lineage>
</organism>
<reference evidence="1" key="1">
    <citation type="journal article" date="2018" name="Sci. Rep.">
        <title>Characterisation of pathogen-specific regions and novel effector candidates in Fusarium oxysporum f. sp. cepae.</title>
        <authorList>
            <person name="Armitage A.D."/>
            <person name="Taylor A."/>
            <person name="Sobczyk M.K."/>
            <person name="Baxter L."/>
            <person name="Greenfield B.P."/>
            <person name="Bates H.J."/>
            <person name="Wilson F."/>
            <person name="Jackson A.C."/>
            <person name="Ott S."/>
            <person name="Harrison R.J."/>
            <person name="Clarkson J.P."/>
        </authorList>
    </citation>
    <scope>NUCLEOTIDE SEQUENCE [LARGE SCALE GENOMIC DNA]</scope>
    <source>
        <strain evidence="1">FoC_Fus2</strain>
    </source>
</reference>
<name>A0A3L6P5K9_FUSOX</name>
<dbReference type="AlphaFoldDB" id="A0A3L6P5K9"/>